<sequence>MFILAGSISFILYVIGFHTFHLMDYGAYDHTLLLVLAFALLNVLYLFFTRSNFAIDIAQKYKDTLFSRKTVVFCALAEAIIALYAFVMYMHHPIAFSKGLEEPVLEVLTGNNTVSMLLLAVVACRFFYVLTVGTYRVLTFWLSFIAALGVFGGVIYYFVGFTESLAYIPAIIYFAILVALKVNHRFLITNDSKQITFASVIPYVLRTLGGLLEPLCLSLIIYFVVVYFIGAFL</sequence>
<evidence type="ECO:0000313" key="3">
    <source>
        <dbReference type="Proteomes" id="UP000265691"/>
    </source>
</evidence>
<keyword evidence="3" id="KW-1185">Reference proteome</keyword>
<gene>
    <name evidence="2" type="ORF">CKF54_04375</name>
</gene>
<accession>A0A3A1Y9B2</accession>
<proteinExistence type="predicted"/>
<organism evidence="2 3">
    <name type="scientific">Psittacicella hinzii</name>
    <dbReference type="NCBI Taxonomy" id="2028575"/>
    <lineage>
        <taxon>Bacteria</taxon>
        <taxon>Pseudomonadati</taxon>
        <taxon>Pseudomonadota</taxon>
        <taxon>Gammaproteobacteria</taxon>
        <taxon>Pasteurellales</taxon>
        <taxon>Psittacicellaceae</taxon>
        <taxon>Psittacicella</taxon>
    </lineage>
</organism>
<evidence type="ECO:0000256" key="1">
    <source>
        <dbReference type="SAM" id="Phobius"/>
    </source>
</evidence>
<dbReference type="AlphaFoldDB" id="A0A3A1Y9B2"/>
<keyword evidence="1" id="KW-0472">Membrane</keyword>
<dbReference type="EMBL" id="NRHC01000048">
    <property type="protein sequence ID" value="RIY32697.1"/>
    <property type="molecule type" value="Genomic_DNA"/>
</dbReference>
<reference evidence="2 3" key="1">
    <citation type="submission" date="2017-08" db="EMBL/GenBank/DDBJ databases">
        <title>Reclassification of Bisgaard taxon 37 and 44.</title>
        <authorList>
            <person name="Christensen H."/>
        </authorList>
    </citation>
    <scope>NUCLEOTIDE SEQUENCE [LARGE SCALE GENOMIC DNA]</scope>
    <source>
        <strain evidence="2 3">B96_3</strain>
    </source>
</reference>
<feature type="transmembrane region" description="Helical" evidence="1">
    <location>
        <begin position="165"/>
        <end position="182"/>
    </location>
</feature>
<feature type="transmembrane region" description="Helical" evidence="1">
    <location>
        <begin position="70"/>
        <end position="90"/>
    </location>
</feature>
<name>A0A3A1Y9B2_9GAMM</name>
<dbReference type="Proteomes" id="UP000265691">
    <property type="component" value="Unassembled WGS sequence"/>
</dbReference>
<keyword evidence="1" id="KW-0812">Transmembrane</keyword>
<feature type="transmembrane region" description="Helical" evidence="1">
    <location>
        <begin position="110"/>
        <end position="130"/>
    </location>
</feature>
<comment type="caution">
    <text evidence="2">The sequence shown here is derived from an EMBL/GenBank/DDBJ whole genome shotgun (WGS) entry which is preliminary data.</text>
</comment>
<feature type="transmembrane region" description="Helical" evidence="1">
    <location>
        <begin position="32"/>
        <end position="49"/>
    </location>
</feature>
<evidence type="ECO:0000313" key="2">
    <source>
        <dbReference type="EMBL" id="RIY32697.1"/>
    </source>
</evidence>
<feature type="transmembrane region" description="Helical" evidence="1">
    <location>
        <begin position="203"/>
        <end position="229"/>
    </location>
</feature>
<protein>
    <submittedName>
        <fullName evidence="2">Uncharacterized protein</fullName>
    </submittedName>
</protein>
<keyword evidence="1" id="KW-1133">Transmembrane helix</keyword>
<feature type="transmembrane region" description="Helical" evidence="1">
    <location>
        <begin position="137"/>
        <end position="159"/>
    </location>
</feature>